<accession>A0A212I4Y8</accession>
<reference evidence="2" key="1">
    <citation type="submission" date="2016-04" db="EMBL/GenBank/DDBJ databases">
        <authorList>
            <person name="Evans L.H."/>
            <person name="Alamgir A."/>
            <person name="Owens N."/>
            <person name="Weber N.D."/>
            <person name="Virtaneva K."/>
            <person name="Barbian K."/>
            <person name="Babar A."/>
            <person name="Rosenke K."/>
        </authorList>
    </citation>
    <scope>NUCLEOTIDE SEQUENCE</scope>
    <source>
        <strain evidence="2">86-2</strain>
        <strain evidence="3">92-3</strain>
    </source>
</reference>
<dbReference type="AlphaFoldDB" id="A0A212I4Y8"/>
<feature type="transmembrane region" description="Helical" evidence="1">
    <location>
        <begin position="27"/>
        <end position="44"/>
    </location>
</feature>
<sequence length="132" mass="13692">MSEPITIASGVTSATVGITFATMFPEATPGVMLCALAGAAMYVLTSEPHQLWKQMLFAVISFMGGVFFSVPMAKILAGVINTALGLLQPPVSIEVSPNVGALVSASISVAVLLRIVAKSRRGKMPGLEEEGK</sequence>
<protein>
    <submittedName>
        <fullName evidence="2">Putative membrane protein</fullName>
    </submittedName>
</protein>
<dbReference type="InterPro" id="IPR032637">
    <property type="entry name" value="Phage_holin-like"/>
</dbReference>
<dbReference type="RefSeq" id="WP_049041756.1">
    <property type="nucleotide sequence ID" value="NZ_LT598669.1"/>
</dbReference>
<dbReference type="EMBL" id="FLUA01000016">
    <property type="protein sequence ID" value="SBV61825.1"/>
    <property type="molecule type" value="Genomic_DNA"/>
</dbReference>
<keyword evidence="1" id="KW-0472">Membrane</keyword>
<gene>
    <name evidence="2" type="ORF">KL86CIT2_20039</name>
    <name evidence="3" type="ORF">KM92CIT3_80824</name>
</gene>
<proteinExistence type="predicted"/>
<organism evidence="2">
    <name type="scientific">uncultured Citrobacter sp</name>
    <dbReference type="NCBI Taxonomy" id="200446"/>
    <lineage>
        <taxon>Bacteria</taxon>
        <taxon>Pseudomonadati</taxon>
        <taxon>Pseudomonadota</taxon>
        <taxon>Gammaproteobacteria</taxon>
        <taxon>Enterobacterales</taxon>
        <taxon>Enterobacteriaceae</taxon>
        <taxon>Citrobacter</taxon>
        <taxon>environmental samples</taxon>
    </lineage>
</organism>
<feature type="transmembrane region" description="Helical" evidence="1">
    <location>
        <begin position="99"/>
        <end position="117"/>
    </location>
</feature>
<evidence type="ECO:0000313" key="3">
    <source>
        <dbReference type="EMBL" id="SBV68312.1"/>
    </source>
</evidence>
<name>A0A212I4Y8_9ENTR</name>
<keyword evidence="1" id="KW-0812">Transmembrane</keyword>
<feature type="transmembrane region" description="Helical" evidence="1">
    <location>
        <begin position="56"/>
        <end position="79"/>
    </location>
</feature>
<keyword evidence="1" id="KW-1133">Transmembrane helix</keyword>
<evidence type="ECO:0000256" key="1">
    <source>
        <dbReference type="SAM" id="Phobius"/>
    </source>
</evidence>
<dbReference type="Pfam" id="PF16931">
    <property type="entry name" value="Phage_holin_8"/>
    <property type="match status" value="1"/>
</dbReference>
<dbReference type="EMBL" id="FLUB01000020">
    <property type="protein sequence ID" value="SBV68312.1"/>
    <property type="molecule type" value="Genomic_DNA"/>
</dbReference>
<evidence type="ECO:0000313" key="2">
    <source>
        <dbReference type="EMBL" id="SBV61825.1"/>
    </source>
</evidence>